<evidence type="ECO:0000313" key="16">
    <source>
        <dbReference type="Proteomes" id="UP000231658"/>
    </source>
</evidence>
<dbReference type="EC" id="2.7.13.3" evidence="2"/>
<evidence type="ECO:0000256" key="7">
    <source>
        <dbReference type="ARBA" id="ARBA00022840"/>
    </source>
</evidence>
<dbReference type="EMBL" id="FLYE01000044">
    <property type="protein sequence ID" value="SCA57471.1"/>
    <property type="molecule type" value="Genomic_DNA"/>
</dbReference>
<proteinExistence type="predicted"/>
<dbReference type="InterPro" id="IPR011006">
    <property type="entry name" value="CheY-like_superfamily"/>
</dbReference>
<evidence type="ECO:0000259" key="12">
    <source>
        <dbReference type="PROSITE" id="PS50110"/>
    </source>
</evidence>
<name>A0A1C3RJP2_9PROT</name>
<evidence type="ECO:0000256" key="1">
    <source>
        <dbReference type="ARBA" id="ARBA00000085"/>
    </source>
</evidence>
<dbReference type="Pfam" id="PF02518">
    <property type="entry name" value="HATPase_c"/>
    <property type="match status" value="1"/>
</dbReference>
<dbReference type="InterPro" id="IPR004358">
    <property type="entry name" value="Sig_transdc_His_kin-like_C"/>
</dbReference>
<sequence length="892" mass="100328">MSAKHTIAYKMARTIVLLTLCLGFVLGSLQVAWDYQQRLESFNRQVEHLIGSVEKAAIKAVYTFDTGLAREVASGLFEFPPISHVVIRDEQDAIMATLQRYRGQLPHSWVSDYLFNKQYTYRVPLHLEKEPDASIGSLRIQVTPHDMAEAFLKRGVIILSSTLVQSFIIAIFLFYVFHNRVTRPLQILAQDFSKITPETPEKNMLSLTSSMRSTEFEEVTSAGNNMLTVIGSYLTAKDTAEADLTRQKNETERFLQIAEAIILQLDKNGCITMINQRGLEVMGYQENELIGQNWFETAIPPEMRLRVQKVFSDLFEPIVPLGQKQHSSYFENDIITKNGHLRRVYWHNALETDREGNVIGILSSGQDITARKDAEDALKVAEGSLRAIIEATSEGFAITDLKRLELVDINTALHEMLGFSRADMLFQPIAKFIHPNDRHILDSYHQEAQTQVHRSFELRMLCCDGSSVPVEINVSTLPSETSQTPCSVAFITDITKRREQEKSQSLLEKQLRQAQKMETIGTLAGGIAHDFNNILTPILGYSSLISSRIPKDDPNYERMLQIAKSAKRGADIIKQILTFSRRSESERKTISLSPVVQDAMQLVKATTPANIDIELHISQNCPPVVADNTQIQQLVLNLCTNAAQAMTEEGGTLKVEMGLCDIDEKLAKTSLNLHEGPHIRITIEDNGHGMDEKTANRIFDPFYTTKESGKGTGLGLAMVHAIIQEHKGEIFVETTLGHGTIFTTYLPVSCAPVEENITEHEIESGNNECALIVDDEALNTNFLEELLEEVGYQFESYNNSMQALDAFTAEPNKYNIVLTDQTMPKLKGHQLAKAIREIRPEIPIIMMSGYDQNVTAEEVSEFDVDLFIQKPVPIDKLTHAMHQLLNEKREES</sequence>
<dbReference type="Gene3D" id="1.10.287.130">
    <property type="match status" value="1"/>
</dbReference>
<organism evidence="15 16">
    <name type="scientific">Candidatus Terasakiella magnetica</name>
    <dbReference type="NCBI Taxonomy" id="1867952"/>
    <lineage>
        <taxon>Bacteria</taxon>
        <taxon>Pseudomonadati</taxon>
        <taxon>Pseudomonadota</taxon>
        <taxon>Alphaproteobacteria</taxon>
        <taxon>Rhodospirillales</taxon>
        <taxon>Terasakiellaceae</taxon>
        <taxon>Terasakiella</taxon>
    </lineage>
</organism>
<dbReference type="RefSeq" id="WP_069189489.1">
    <property type="nucleotide sequence ID" value="NZ_FLYE01000044.1"/>
</dbReference>
<evidence type="ECO:0000256" key="9">
    <source>
        <dbReference type="PROSITE-ProRule" id="PRU00169"/>
    </source>
</evidence>
<dbReference type="PROSITE" id="PS50113">
    <property type="entry name" value="PAC"/>
    <property type="match status" value="2"/>
</dbReference>
<gene>
    <name evidence="15" type="ORF">MTBPR1_50227</name>
</gene>
<dbReference type="SMART" id="SM00388">
    <property type="entry name" value="HisKA"/>
    <property type="match status" value="1"/>
</dbReference>
<dbReference type="InterPro" id="IPR000700">
    <property type="entry name" value="PAS-assoc_C"/>
</dbReference>
<dbReference type="AlphaFoldDB" id="A0A1C3RJP2"/>
<dbReference type="InterPro" id="IPR000014">
    <property type="entry name" value="PAS"/>
</dbReference>
<evidence type="ECO:0000256" key="8">
    <source>
        <dbReference type="ARBA" id="ARBA00023012"/>
    </source>
</evidence>
<reference evidence="15 16" key="1">
    <citation type="submission" date="2016-07" db="EMBL/GenBank/DDBJ databases">
        <authorList>
            <person name="Lefevre C.T."/>
        </authorList>
    </citation>
    <scope>NUCLEOTIDE SEQUENCE [LARGE SCALE GENOMIC DNA]</scope>
    <source>
        <strain evidence="15">PR1</strain>
    </source>
</reference>
<dbReference type="STRING" id="1867952.MTBPR1_50227"/>
<dbReference type="Pfam" id="PF00989">
    <property type="entry name" value="PAS"/>
    <property type="match status" value="1"/>
</dbReference>
<dbReference type="GO" id="GO:0006355">
    <property type="term" value="P:regulation of DNA-templated transcription"/>
    <property type="evidence" value="ECO:0007669"/>
    <property type="project" value="InterPro"/>
</dbReference>
<dbReference type="InterPro" id="IPR005467">
    <property type="entry name" value="His_kinase_dom"/>
</dbReference>
<feature type="domain" description="PAS" evidence="13">
    <location>
        <begin position="247"/>
        <end position="316"/>
    </location>
</feature>
<keyword evidence="10" id="KW-1133">Transmembrane helix</keyword>
<keyword evidence="6 15" id="KW-0418">Kinase</keyword>
<dbReference type="PROSITE" id="PS50110">
    <property type="entry name" value="RESPONSE_REGULATORY"/>
    <property type="match status" value="1"/>
</dbReference>
<dbReference type="CDD" id="cd00130">
    <property type="entry name" value="PAS"/>
    <property type="match status" value="2"/>
</dbReference>
<dbReference type="InterPro" id="IPR003661">
    <property type="entry name" value="HisK_dim/P_dom"/>
</dbReference>
<keyword evidence="8" id="KW-0902">Two-component regulatory system</keyword>
<keyword evidence="10" id="KW-0812">Transmembrane</keyword>
<dbReference type="SUPFAM" id="SSF55874">
    <property type="entry name" value="ATPase domain of HSP90 chaperone/DNA topoisomerase II/histidine kinase"/>
    <property type="match status" value="1"/>
</dbReference>
<dbReference type="NCBIfam" id="TIGR00229">
    <property type="entry name" value="sensory_box"/>
    <property type="match status" value="2"/>
</dbReference>
<accession>A0A1C3RJP2</accession>
<dbReference type="PANTHER" id="PTHR43065:SF42">
    <property type="entry name" value="TWO-COMPONENT SENSOR PPRA"/>
    <property type="match status" value="1"/>
</dbReference>
<dbReference type="GO" id="GO:0005524">
    <property type="term" value="F:ATP binding"/>
    <property type="evidence" value="ECO:0007669"/>
    <property type="project" value="UniProtKB-KW"/>
</dbReference>
<dbReference type="Gene3D" id="3.30.450.20">
    <property type="entry name" value="PAS domain"/>
    <property type="match status" value="2"/>
</dbReference>
<dbReference type="PANTHER" id="PTHR43065">
    <property type="entry name" value="SENSOR HISTIDINE KINASE"/>
    <property type="match status" value="1"/>
</dbReference>
<keyword evidence="5" id="KW-0547">Nucleotide-binding</keyword>
<dbReference type="InterPro" id="IPR001610">
    <property type="entry name" value="PAC"/>
</dbReference>
<dbReference type="InterPro" id="IPR013767">
    <property type="entry name" value="PAS_fold"/>
</dbReference>
<dbReference type="CDD" id="cd00082">
    <property type="entry name" value="HisKA"/>
    <property type="match status" value="1"/>
</dbReference>
<feature type="modified residue" description="4-aspartylphosphate" evidence="9">
    <location>
        <position position="820"/>
    </location>
</feature>
<keyword evidence="7" id="KW-0067">ATP-binding</keyword>
<evidence type="ECO:0000256" key="5">
    <source>
        <dbReference type="ARBA" id="ARBA00022741"/>
    </source>
</evidence>
<evidence type="ECO:0000256" key="4">
    <source>
        <dbReference type="ARBA" id="ARBA00022679"/>
    </source>
</evidence>
<dbReference type="InterPro" id="IPR003594">
    <property type="entry name" value="HATPase_dom"/>
</dbReference>
<dbReference type="Pfam" id="PF13426">
    <property type="entry name" value="PAS_9"/>
    <property type="match status" value="1"/>
</dbReference>
<dbReference type="SUPFAM" id="SSF47384">
    <property type="entry name" value="Homodimeric domain of signal transducing histidine kinase"/>
    <property type="match status" value="1"/>
</dbReference>
<dbReference type="Gene3D" id="3.40.50.2300">
    <property type="match status" value="1"/>
</dbReference>
<evidence type="ECO:0000259" key="14">
    <source>
        <dbReference type="PROSITE" id="PS50113"/>
    </source>
</evidence>
<evidence type="ECO:0000256" key="3">
    <source>
        <dbReference type="ARBA" id="ARBA00022553"/>
    </source>
</evidence>
<evidence type="ECO:0000313" key="15">
    <source>
        <dbReference type="EMBL" id="SCA57471.1"/>
    </source>
</evidence>
<keyword evidence="4 15" id="KW-0808">Transferase</keyword>
<dbReference type="SUPFAM" id="SSF52172">
    <property type="entry name" value="CheY-like"/>
    <property type="match status" value="1"/>
</dbReference>
<feature type="domain" description="Histidine kinase" evidence="11">
    <location>
        <begin position="526"/>
        <end position="750"/>
    </location>
</feature>
<dbReference type="SMART" id="SM00091">
    <property type="entry name" value="PAS"/>
    <property type="match status" value="2"/>
</dbReference>
<evidence type="ECO:0000259" key="13">
    <source>
        <dbReference type="PROSITE" id="PS50112"/>
    </source>
</evidence>
<keyword evidence="10" id="KW-0472">Membrane</keyword>
<dbReference type="SUPFAM" id="SSF55785">
    <property type="entry name" value="PYP-like sensor domain (PAS domain)"/>
    <property type="match status" value="2"/>
</dbReference>
<evidence type="ECO:0000256" key="2">
    <source>
        <dbReference type="ARBA" id="ARBA00012438"/>
    </source>
</evidence>
<dbReference type="Gene3D" id="3.30.565.10">
    <property type="entry name" value="Histidine kinase-like ATPase, C-terminal domain"/>
    <property type="match status" value="1"/>
</dbReference>
<evidence type="ECO:0000256" key="10">
    <source>
        <dbReference type="SAM" id="Phobius"/>
    </source>
</evidence>
<feature type="domain" description="PAC" evidence="14">
    <location>
        <begin position="328"/>
        <end position="380"/>
    </location>
</feature>
<feature type="domain" description="Response regulatory" evidence="12">
    <location>
        <begin position="769"/>
        <end position="885"/>
    </location>
</feature>
<dbReference type="InterPro" id="IPR036890">
    <property type="entry name" value="HATPase_C_sf"/>
</dbReference>
<protein>
    <recommendedName>
        <fullName evidence="2">histidine kinase</fullName>
        <ecNumber evidence="2">2.7.13.3</ecNumber>
    </recommendedName>
</protein>
<dbReference type="PROSITE" id="PS50112">
    <property type="entry name" value="PAS"/>
    <property type="match status" value="2"/>
</dbReference>
<keyword evidence="3 9" id="KW-0597">Phosphoprotein</keyword>
<dbReference type="SMART" id="SM00448">
    <property type="entry name" value="REC"/>
    <property type="match status" value="1"/>
</dbReference>
<dbReference type="SMART" id="SM00086">
    <property type="entry name" value="PAC"/>
    <property type="match status" value="2"/>
</dbReference>
<dbReference type="SMART" id="SM00387">
    <property type="entry name" value="HATPase_c"/>
    <property type="match status" value="1"/>
</dbReference>
<evidence type="ECO:0000256" key="6">
    <source>
        <dbReference type="ARBA" id="ARBA00022777"/>
    </source>
</evidence>
<dbReference type="CDD" id="cd00156">
    <property type="entry name" value="REC"/>
    <property type="match status" value="1"/>
</dbReference>
<dbReference type="Proteomes" id="UP000231658">
    <property type="component" value="Unassembled WGS sequence"/>
</dbReference>
<feature type="domain" description="PAS" evidence="13">
    <location>
        <begin position="381"/>
        <end position="452"/>
    </location>
</feature>
<dbReference type="InterPro" id="IPR035965">
    <property type="entry name" value="PAS-like_dom_sf"/>
</dbReference>
<feature type="transmembrane region" description="Helical" evidence="10">
    <location>
        <begin position="156"/>
        <end position="177"/>
    </location>
</feature>
<keyword evidence="16" id="KW-1185">Reference proteome</keyword>
<dbReference type="Pfam" id="PF00072">
    <property type="entry name" value="Response_reg"/>
    <property type="match status" value="1"/>
</dbReference>
<dbReference type="PROSITE" id="PS50109">
    <property type="entry name" value="HIS_KIN"/>
    <property type="match status" value="1"/>
</dbReference>
<evidence type="ECO:0000259" key="11">
    <source>
        <dbReference type="PROSITE" id="PS50109"/>
    </source>
</evidence>
<dbReference type="OrthoDB" id="9796100at2"/>
<dbReference type="Pfam" id="PF00512">
    <property type="entry name" value="HisKA"/>
    <property type="match status" value="1"/>
</dbReference>
<dbReference type="InterPro" id="IPR001789">
    <property type="entry name" value="Sig_transdc_resp-reg_receiver"/>
</dbReference>
<comment type="catalytic activity">
    <reaction evidence="1">
        <text>ATP + protein L-histidine = ADP + protein N-phospho-L-histidine.</text>
        <dbReference type="EC" id="2.7.13.3"/>
    </reaction>
</comment>
<dbReference type="GO" id="GO:0000155">
    <property type="term" value="F:phosphorelay sensor kinase activity"/>
    <property type="evidence" value="ECO:0007669"/>
    <property type="project" value="InterPro"/>
</dbReference>
<dbReference type="PRINTS" id="PR00344">
    <property type="entry name" value="BCTRLSENSOR"/>
</dbReference>
<dbReference type="InterPro" id="IPR036097">
    <property type="entry name" value="HisK_dim/P_sf"/>
</dbReference>
<feature type="domain" description="PAC" evidence="14">
    <location>
        <begin position="454"/>
        <end position="506"/>
    </location>
</feature>